<comment type="caution">
    <text evidence="7">The sequence shown here is derived from an EMBL/GenBank/DDBJ whole genome shotgun (WGS) entry which is preliminary data.</text>
</comment>
<gene>
    <name evidence="7" type="ORF">OWR29_36750</name>
</gene>
<dbReference type="SMART" id="SM00530">
    <property type="entry name" value="HTH_XRE"/>
    <property type="match status" value="1"/>
</dbReference>
<evidence type="ECO:0000256" key="2">
    <source>
        <dbReference type="ARBA" id="ARBA00023125"/>
    </source>
</evidence>
<dbReference type="SUPFAM" id="SSF52540">
    <property type="entry name" value="P-loop containing nucleoside triphosphate hydrolases"/>
    <property type="match status" value="1"/>
</dbReference>
<dbReference type="PROSITE" id="PS50005">
    <property type="entry name" value="TPR"/>
    <property type="match status" value="2"/>
</dbReference>
<dbReference type="InterPro" id="IPR011990">
    <property type="entry name" value="TPR-like_helical_dom_sf"/>
</dbReference>
<dbReference type="SUPFAM" id="SSF47413">
    <property type="entry name" value="lambda repressor-like DNA-binding domains"/>
    <property type="match status" value="1"/>
</dbReference>
<sequence length="1103" mass="118703">MDLGDLPFGQRLRHYREQAGLTQLELAERAGISLAGLRDLEQGRSRSPRPSSMRALSAALGLAPSALTVPAAPAPAPRPVPEGEAAVLVLGPLETFVGTERVDLGSGRHSTVLVRLALTPNVAVHRDELIDLLWGHDVPPSAVNLIQTYVSRLRRALEPRRTARGESRLLSLVREAYRLNVDDAQVDLLRMRRLAARAEATADPEPALALLDEALTLWRGGPDTPELRDTPLVTRLGDEHLQLVLRHADLARRTGRPEAALPRLREQAGRHRLHEPLQARLIVTLAASGRQAEALAVYDDVRQELADELGIDPGPDLLEAHRGVLQRRWLRAVPVAAPSRATPVFQAPAPPADFTGRAEHLHQVIDLLGTGAVCTISGVAGVGKTALALQAAQRLRADFPDGQLYIDLQGAGPQPLPPVDALARFLRALGVEGRRIPTEPAEQSALFRSTLADRRMLIVLDNAREAAQVLPLLPGVGGCAVLVTSRRTLADLPGAKLVGLAGFTEGEALDLLAHAAGEARIAGEPEAAHELAKLCGLLPLALRVAGGRLAAGSAWTVRSLVDRLGDEKSRLRELHVGDTLVSAGFELSYADLPPAAARAFRLLSLAPGPDFTVEAATAVLGADAYAVIGHLVDANLLQTSQADRFRFHDLLRLFAAQHCEDQDPFPVRGEALNRLREHYLDRVAAALVLVYPAMVRLPHEPAITFDSADSALAWLDAELDGIVATVRLGGEYAWRIADQLRGYFFVRRTAVPWLETAEAGLAAADESGDDRARAAMHQTLGQANWSTGRHQEALRHYRTGQTLAEQAGWLEAAAYLRHNIGLVQAELGHVTDAQESFEQALEVSSRHGFAHVEAVTLNDLGAMCSDQGRLTEAADYFGRALTINSAQGRQQSELSNRNNLGMVLRQLGDHDGALEHLTIALNAYRARGEPHGELAVLDELSQAYDHRGDHRAAVRAAREGLDLTRHIGDRRAEAALLTTTGEALLGAGSPTEALHHFDDSHALATELSYPYFRTRSAIGVARARLALGDTDGWRTPAQVALTGARSGGYRLLEAGALLTLALGALAAGHPSEAEPLAQQALAISRAAGSPLQEEEIHRLLERV</sequence>
<dbReference type="InterPro" id="IPR005158">
    <property type="entry name" value="BTAD"/>
</dbReference>
<evidence type="ECO:0000256" key="1">
    <source>
        <dbReference type="ARBA" id="ARBA00005820"/>
    </source>
</evidence>
<feature type="domain" description="OmpR/PhoB-type" evidence="6">
    <location>
        <begin position="77"/>
        <end position="181"/>
    </location>
</feature>
<dbReference type="Gene3D" id="1.10.10.10">
    <property type="entry name" value="Winged helix-like DNA-binding domain superfamily/Winged helix DNA-binding domain"/>
    <property type="match status" value="1"/>
</dbReference>
<dbReference type="PROSITE" id="PS50943">
    <property type="entry name" value="HTH_CROC1"/>
    <property type="match status" value="1"/>
</dbReference>
<evidence type="ECO:0000259" key="6">
    <source>
        <dbReference type="PROSITE" id="PS51755"/>
    </source>
</evidence>
<dbReference type="PRINTS" id="PR00364">
    <property type="entry name" value="DISEASERSIST"/>
</dbReference>
<dbReference type="SMART" id="SM00028">
    <property type="entry name" value="TPR"/>
    <property type="match status" value="7"/>
</dbReference>
<keyword evidence="2 4" id="KW-0238">DNA-binding</keyword>
<dbReference type="PANTHER" id="PTHR47691">
    <property type="entry name" value="REGULATOR-RELATED"/>
    <property type="match status" value="1"/>
</dbReference>
<dbReference type="EMBL" id="JAPNTZ010000016">
    <property type="protein sequence ID" value="MCY1143582.1"/>
    <property type="molecule type" value="Genomic_DNA"/>
</dbReference>
<feature type="repeat" description="TPR" evidence="3">
    <location>
        <begin position="814"/>
        <end position="847"/>
    </location>
</feature>
<dbReference type="Gene3D" id="1.10.260.40">
    <property type="entry name" value="lambda repressor-like DNA-binding domains"/>
    <property type="match status" value="1"/>
</dbReference>
<dbReference type="InterPro" id="IPR001387">
    <property type="entry name" value="Cro/C1-type_HTH"/>
</dbReference>
<dbReference type="InterPro" id="IPR001867">
    <property type="entry name" value="OmpR/PhoB-type_DNA-bd"/>
</dbReference>
<keyword evidence="3" id="KW-0802">TPR repeat</keyword>
<dbReference type="Pfam" id="PF03704">
    <property type="entry name" value="BTAD"/>
    <property type="match status" value="1"/>
</dbReference>
<evidence type="ECO:0000256" key="3">
    <source>
        <dbReference type="PROSITE-ProRule" id="PRU00339"/>
    </source>
</evidence>
<feature type="repeat" description="TPR" evidence="3">
    <location>
        <begin position="854"/>
        <end position="887"/>
    </location>
</feature>
<dbReference type="InterPro" id="IPR016032">
    <property type="entry name" value="Sig_transdc_resp-reg_C-effctor"/>
</dbReference>
<dbReference type="InterPro" id="IPR027417">
    <property type="entry name" value="P-loop_NTPase"/>
</dbReference>
<reference evidence="7" key="1">
    <citation type="submission" date="2022-11" db="EMBL/GenBank/DDBJ databases">
        <authorList>
            <person name="Somphong A."/>
            <person name="Phongsopitanun W."/>
        </authorList>
    </citation>
    <scope>NUCLEOTIDE SEQUENCE</scope>
    <source>
        <strain evidence="7">Pm04-4</strain>
    </source>
</reference>
<dbReference type="CDD" id="cd00093">
    <property type="entry name" value="HTH_XRE"/>
    <property type="match status" value="1"/>
</dbReference>
<evidence type="ECO:0000313" key="8">
    <source>
        <dbReference type="Proteomes" id="UP001151002"/>
    </source>
</evidence>
<dbReference type="Pfam" id="PF13424">
    <property type="entry name" value="TPR_12"/>
    <property type="match status" value="2"/>
</dbReference>
<feature type="DNA-binding region" description="OmpR/PhoB-type" evidence="4">
    <location>
        <begin position="77"/>
        <end position="181"/>
    </location>
</feature>
<evidence type="ECO:0000259" key="5">
    <source>
        <dbReference type="PROSITE" id="PS50943"/>
    </source>
</evidence>
<dbReference type="Pfam" id="PF13560">
    <property type="entry name" value="HTH_31"/>
    <property type="match status" value="1"/>
</dbReference>
<dbReference type="InterPro" id="IPR019734">
    <property type="entry name" value="TPR_rpt"/>
</dbReference>
<dbReference type="InterPro" id="IPR010982">
    <property type="entry name" value="Lambda_DNA-bd_dom_sf"/>
</dbReference>
<dbReference type="RefSeq" id="WP_267568113.1">
    <property type="nucleotide sequence ID" value="NZ_JAPNTZ010000016.1"/>
</dbReference>
<evidence type="ECO:0000313" key="7">
    <source>
        <dbReference type="EMBL" id="MCY1143582.1"/>
    </source>
</evidence>
<evidence type="ECO:0000256" key="4">
    <source>
        <dbReference type="PROSITE-ProRule" id="PRU01091"/>
    </source>
</evidence>
<keyword evidence="8" id="KW-1185">Reference proteome</keyword>
<dbReference type="Pfam" id="PF00486">
    <property type="entry name" value="Trans_reg_C"/>
    <property type="match status" value="1"/>
</dbReference>
<dbReference type="SMART" id="SM01043">
    <property type="entry name" value="BTAD"/>
    <property type="match status" value="1"/>
</dbReference>
<dbReference type="SUPFAM" id="SSF48452">
    <property type="entry name" value="TPR-like"/>
    <property type="match status" value="3"/>
</dbReference>
<dbReference type="InterPro" id="IPR036388">
    <property type="entry name" value="WH-like_DNA-bd_sf"/>
</dbReference>
<organism evidence="7 8">
    <name type="scientific">Paractinoplanes pyxinae</name>
    <dbReference type="NCBI Taxonomy" id="2997416"/>
    <lineage>
        <taxon>Bacteria</taxon>
        <taxon>Bacillati</taxon>
        <taxon>Actinomycetota</taxon>
        <taxon>Actinomycetes</taxon>
        <taxon>Micromonosporales</taxon>
        <taxon>Micromonosporaceae</taxon>
        <taxon>Paractinoplanes</taxon>
    </lineage>
</organism>
<dbReference type="PANTHER" id="PTHR47691:SF3">
    <property type="entry name" value="HTH-TYPE TRANSCRIPTIONAL REGULATOR RV0890C-RELATED"/>
    <property type="match status" value="1"/>
</dbReference>
<proteinExistence type="inferred from homology"/>
<protein>
    <submittedName>
        <fullName evidence="7">Tetratricopeptide repeat protein</fullName>
    </submittedName>
</protein>
<accession>A0ABT4BAR7</accession>
<dbReference type="PROSITE" id="PS51755">
    <property type="entry name" value="OMPR_PHOB"/>
    <property type="match status" value="1"/>
</dbReference>
<dbReference type="SMART" id="SM00862">
    <property type="entry name" value="Trans_reg_C"/>
    <property type="match status" value="1"/>
</dbReference>
<comment type="similarity">
    <text evidence="1">Belongs to the AfsR/DnrI/RedD regulatory family.</text>
</comment>
<dbReference type="SUPFAM" id="SSF46894">
    <property type="entry name" value="C-terminal effector domain of the bipartite response regulators"/>
    <property type="match status" value="1"/>
</dbReference>
<feature type="domain" description="HTH cro/C1-type" evidence="5">
    <location>
        <begin position="12"/>
        <end position="67"/>
    </location>
</feature>
<dbReference type="Gene3D" id="1.25.40.10">
    <property type="entry name" value="Tetratricopeptide repeat domain"/>
    <property type="match status" value="3"/>
</dbReference>
<dbReference type="Gene3D" id="3.40.50.300">
    <property type="entry name" value="P-loop containing nucleotide triphosphate hydrolases"/>
    <property type="match status" value="1"/>
</dbReference>
<dbReference type="CDD" id="cd15831">
    <property type="entry name" value="BTAD"/>
    <property type="match status" value="1"/>
</dbReference>
<name>A0ABT4BAR7_9ACTN</name>
<dbReference type="Proteomes" id="UP001151002">
    <property type="component" value="Unassembled WGS sequence"/>
</dbReference>